<dbReference type="Gene3D" id="2.130.10.130">
    <property type="entry name" value="Integrin alpha, N-terminal"/>
    <property type="match status" value="1"/>
</dbReference>
<dbReference type="OrthoDB" id="9816120at2"/>
<dbReference type="InterPro" id="IPR026444">
    <property type="entry name" value="Secre_tail"/>
</dbReference>
<evidence type="ECO:0000256" key="1">
    <source>
        <dbReference type="ARBA" id="ARBA00022729"/>
    </source>
</evidence>
<dbReference type="InterPro" id="IPR013517">
    <property type="entry name" value="FG-GAP"/>
</dbReference>
<feature type="domain" description="Secretion system C-terminal sorting" evidence="4">
    <location>
        <begin position="895"/>
        <end position="969"/>
    </location>
</feature>
<dbReference type="AlphaFoldDB" id="A0A2H3NNS9"/>
<dbReference type="SUPFAM" id="SSF69318">
    <property type="entry name" value="Integrin alpha N-terminal domain"/>
    <property type="match status" value="2"/>
</dbReference>
<evidence type="ECO:0000256" key="3">
    <source>
        <dbReference type="SAM" id="SignalP"/>
    </source>
</evidence>
<proteinExistence type="predicted"/>
<organism evidence="5 6">
    <name type="scientific">Longimonas halophila</name>
    <dbReference type="NCBI Taxonomy" id="1469170"/>
    <lineage>
        <taxon>Bacteria</taxon>
        <taxon>Pseudomonadati</taxon>
        <taxon>Rhodothermota</taxon>
        <taxon>Rhodothermia</taxon>
        <taxon>Rhodothermales</taxon>
        <taxon>Salisaetaceae</taxon>
        <taxon>Longimonas</taxon>
    </lineage>
</organism>
<dbReference type="Pfam" id="PF18962">
    <property type="entry name" value="Por_Secre_tail"/>
    <property type="match status" value="1"/>
</dbReference>
<keyword evidence="6" id="KW-1185">Reference proteome</keyword>
<dbReference type="Proteomes" id="UP000221024">
    <property type="component" value="Unassembled WGS sequence"/>
</dbReference>
<dbReference type="EMBL" id="PDEP01000003">
    <property type="protein sequence ID" value="PEN08490.1"/>
    <property type="molecule type" value="Genomic_DNA"/>
</dbReference>
<dbReference type="NCBIfam" id="TIGR04183">
    <property type="entry name" value="Por_Secre_tail"/>
    <property type="match status" value="1"/>
</dbReference>
<gene>
    <name evidence="5" type="ORF">CRI93_05120</name>
</gene>
<comment type="caution">
    <text evidence="5">The sequence shown here is derived from an EMBL/GenBank/DDBJ whole genome shotgun (WGS) entry which is preliminary data.</text>
</comment>
<sequence length="972" mass="101825">MMCTFLRSLVCMCTAHSARWQGALLGLTALLLGGMPAMAQIPAQPINQPCTTCEPTAMHEADLDGDGAPDVLSASKFDEKLAWYENTGSGYGEQQVIDDALPLDADFNSQPMYAADVDGDGDLDVVAAPSAEERAVWYENQIGESGSDADGFGPAQTITTAHGKVYAVAAAELSGDGKADVVLGTSDSGIIWFESQIGEGGNDFGTATTIASLSEATDPTAIVMADVSGNANPDVIYAALGQIAWHENTGGSFGSQTSIATPLEVGGIAAGDVDDDGDLDVAASADGDVVWYENSGGAFGSQTAIQSFGFGAAAQTVAVADADGDGKEDVFAGIQNTSAGDDRIVWHESQVGEAGADSDGFGSEQVITTSLLTPRDLATANVDGGSDLELLSATESDDRIAWYENTGSGYGPPQPVNIWPDVLLPQSVVATDLNADMATDVLVASRDDNKVSWYENTDGSGAFSSQNVIANNARSPEVALAADLNNDDKPDAVVASGGRSATGRITWYENQVGESGADADGFGAVQVIDAPNEVSLLEAVDLDGDGDLDLVAAYGSFSFTLVWYENQISDGSGFGAAQTIASNVSNLTALEVADLNGGAPDVVIGYGTDPFTLAWFENTDGAGSFSSENEIDSDVGGELSDINASPVDGDADQDLVLASRGFNFDGLAWYENQIGAGSGFGAQSEITTAIESPQAVHTADVNGDSQPDLLSASRGDDTVAWFENTGGAFTAQQVITTSDKGRFVQGAQDVFAADINGDSQTDVLSVSTGREEIAWFENTEGVLPVELTRFDAQLNQNEVQLSWATASETNNARFDVQRRTTGADGARSWTTTGRIEGAGTTETPQSYHFVDADVPSTADTLRYRLRQVDTNGHVTLSEAETIVRTVDALHIREGYPNPAHDRVTVPYASPNAQQVTVSVYDILGRQVRSAPREMAAGRSTMQVDVSRLSSGTYFLRVESDEMVETQRITVVR</sequence>
<dbReference type="InterPro" id="IPR028994">
    <property type="entry name" value="Integrin_alpha_N"/>
</dbReference>
<dbReference type="PANTHER" id="PTHR44103">
    <property type="entry name" value="PROPROTEIN CONVERTASE P"/>
    <property type="match status" value="1"/>
</dbReference>
<feature type="region of interest" description="Disordered" evidence="2">
    <location>
        <begin position="819"/>
        <end position="842"/>
    </location>
</feature>
<keyword evidence="1 3" id="KW-0732">Signal</keyword>
<name>A0A2H3NNS9_9BACT</name>
<evidence type="ECO:0000313" key="6">
    <source>
        <dbReference type="Proteomes" id="UP000221024"/>
    </source>
</evidence>
<accession>A0A2H3NNS9</accession>
<evidence type="ECO:0000259" key="4">
    <source>
        <dbReference type="Pfam" id="PF18962"/>
    </source>
</evidence>
<dbReference type="Pfam" id="PF13517">
    <property type="entry name" value="FG-GAP_3"/>
    <property type="match status" value="4"/>
</dbReference>
<evidence type="ECO:0000313" key="5">
    <source>
        <dbReference type="EMBL" id="PEN08490.1"/>
    </source>
</evidence>
<dbReference type="PANTHER" id="PTHR44103:SF1">
    <property type="entry name" value="PROPROTEIN CONVERTASE P"/>
    <property type="match status" value="1"/>
</dbReference>
<feature type="signal peptide" evidence="3">
    <location>
        <begin position="1"/>
        <end position="39"/>
    </location>
</feature>
<evidence type="ECO:0000256" key="2">
    <source>
        <dbReference type="SAM" id="MobiDB-lite"/>
    </source>
</evidence>
<reference evidence="5 6" key="1">
    <citation type="submission" date="2017-10" db="EMBL/GenBank/DDBJ databases">
        <title>Draft genome of Longimonas halophila.</title>
        <authorList>
            <person name="Goh K.M."/>
            <person name="Shamsir M.S."/>
            <person name="Lim S.W."/>
        </authorList>
    </citation>
    <scope>NUCLEOTIDE SEQUENCE [LARGE SCALE GENOMIC DNA]</scope>
    <source>
        <strain evidence="5 6">KCTC 42399</strain>
    </source>
</reference>
<protein>
    <recommendedName>
        <fullName evidence="4">Secretion system C-terminal sorting domain-containing protein</fullName>
    </recommendedName>
</protein>
<feature type="chain" id="PRO_5013830373" description="Secretion system C-terminal sorting domain-containing protein" evidence="3">
    <location>
        <begin position="40"/>
        <end position="972"/>
    </location>
</feature>